<comment type="caution">
    <text evidence="6">The sequence shown here is derived from an EMBL/GenBank/DDBJ whole genome shotgun (WGS) entry which is preliminary data.</text>
</comment>
<organism evidence="6 7">
    <name type="scientific">Halovulum marinum</name>
    <dbReference type="NCBI Taxonomy" id="2662447"/>
    <lineage>
        <taxon>Bacteria</taxon>
        <taxon>Pseudomonadati</taxon>
        <taxon>Pseudomonadota</taxon>
        <taxon>Alphaproteobacteria</taxon>
        <taxon>Rhodobacterales</taxon>
        <taxon>Paracoccaceae</taxon>
        <taxon>Halovulum</taxon>
    </lineage>
</organism>
<dbReference type="AlphaFoldDB" id="A0A6L5Z0C1"/>
<proteinExistence type="inferred from homology"/>
<dbReference type="GO" id="GO:0003700">
    <property type="term" value="F:DNA-binding transcription factor activity"/>
    <property type="evidence" value="ECO:0007669"/>
    <property type="project" value="InterPro"/>
</dbReference>
<dbReference type="GO" id="GO:0043565">
    <property type="term" value="F:sequence-specific DNA binding"/>
    <property type="evidence" value="ECO:0007669"/>
    <property type="project" value="TreeGrafter"/>
</dbReference>
<dbReference type="Proteomes" id="UP000474957">
    <property type="component" value="Unassembled WGS sequence"/>
</dbReference>
<dbReference type="InterPro" id="IPR036390">
    <property type="entry name" value="WH_DNA-bd_sf"/>
</dbReference>
<dbReference type="GO" id="GO:0006351">
    <property type="term" value="P:DNA-templated transcription"/>
    <property type="evidence" value="ECO:0007669"/>
    <property type="project" value="TreeGrafter"/>
</dbReference>
<dbReference type="CDD" id="cd05466">
    <property type="entry name" value="PBP2_LTTR_substrate"/>
    <property type="match status" value="1"/>
</dbReference>
<keyword evidence="2" id="KW-0805">Transcription regulation</keyword>
<dbReference type="InterPro" id="IPR036388">
    <property type="entry name" value="WH-like_DNA-bd_sf"/>
</dbReference>
<dbReference type="PANTHER" id="PTHR30537:SF3">
    <property type="entry name" value="TRANSCRIPTIONAL REGULATORY PROTEIN"/>
    <property type="match status" value="1"/>
</dbReference>
<name>A0A6L5Z0C1_9RHOB</name>
<gene>
    <name evidence="6" type="ORF">GE300_10185</name>
</gene>
<dbReference type="InterPro" id="IPR058163">
    <property type="entry name" value="LysR-type_TF_proteobact-type"/>
</dbReference>
<sequence length="316" mass="34506">MPMTEAMSQKRFAEMGVRMAQPNWDDLRIFLAVARAESLTRAAKALRLDPATVGRRIARLEEALAAALFVKSPQGYVLTEPGQRLLEHAQTVEEAMRGALSPGLDASDRLSGTVRIGAPDGCATYLLPQVCAAIHAEHPGLEVQIVALPRVFNLSKREADMAIAVSRPAAGRLTVQRLADYKLHLTAAQSYLDRAAPIRGKADLKGHPVVGYIPDMIFDRELDYLAELGVTRPTIASNSVAVQLSFVREGAGLGIVHDFTLPFAPGVVRVLPEQISLARSFYLIRHADDRRVARLNRFADALAARFRAEVTRLEAA</sequence>
<dbReference type="PANTHER" id="PTHR30537">
    <property type="entry name" value="HTH-TYPE TRANSCRIPTIONAL REGULATOR"/>
    <property type="match status" value="1"/>
</dbReference>
<evidence type="ECO:0000256" key="3">
    <source>
        <dbReference type="ARBA" id="ARBA00023125"/>
    </source>
</evidence>
<evidence type="ECO:0000259" key="5">
    <source>
        <dbReference type="PROSITE" id="PS50931"/>
    </source>
</evidence>
<evidence type="ECO:0000256" key="4">
    <source>
        <dbReference type="ARBA" id="ARBA00023163"/>
    </source>
</evidence>
<protein>
    <submittedName>
        <fullName evidence="6">LysR family transcriptional regulator</fullName>
    </submittedName>
</protein>
<dbReference type="PROSITE" id="PS50931">
    <property type="entry name" value="HTH_LYSR"/>
    <property type="match status" value="1"/>
</dbReference>
<reference evidence="6 7" key="1">
    <citation type="submission" date="2019-10" db="EMBL/GenBank/DDBJ databases">
        <title>Cognatihalovulum marinum gen. nov. sp. nov., a new member of the family Rhodobacteraceae isolated from deep seawater of the Northwest Indian Ocean.</title>
        <authorList>
            <person name="Ruan C."/>
            <person name="Wang J."/>
            <person name="Zheng X."/>
            <person name="Song L."/>
            <person name="Zhu Y."/>
            <person name="Huang Y."/>
            <person name="Lu Z."/>
            <person name="Du W."/>
            <person name="Huang L."/>
            <person name="Dai X."/>
        </authorList>
    </citation>
    <scope>NUCLEOTIDE SEQUENCE [LARGE SCALE GENOMIC DNA]</scope>
    <source>
        <strain evidence="6 7">2CG4</strain>
    </source>
</reference>
<dbReference type="Pfam" id="PF03466">
    <property type="entry name" value="LysR_substrate"/>
    <property type="match status" value="1"/>
</dbReference>
<dbReference type="Gene3D" id="3.40.190.290">
    <property type="match status" value="1"/>
</dbReference>
<keyword evidence="4" id="KW-0804">Transcription</keyword>
<dbReference type="SUPFAM" id="SSF53850">
    <property type="entry name" value="Periplasmic binding protein-like II"/>
    <property type="match status" value="1"/>
</dbReference>
<keyword evidence="7" id="KW-1185">Reference proteome</keyword>
<evidence type="ECO:0000256" key="2">
    <source>
        <dbReference type="ARBA" id="ARBA00023015"/>
    </source>
</evidence>
<comment type="similarity">
    <text evidence="1">Belongs to the LysR transcriptional regulatory family.</text>
</comment>
<dbReference type="InterPro" id="IPR000847">
    <property type="entry name" value="LysR_HTH_N"/>
</dbReference>
<evidence type="ECO:0000313" key="6">
    <source>
        <dbReference type="EMBL" id="MSU89977.1"/>
    </source>
</evidence>
<dbReference type="InterPro" id="IPR005119">
    <property type="entry name" value="LysR_subst-bd"/>
</dbReference>
<dbReference type="EMBL" id="WIND01000006">
    <property type="protein sequence ID" value="MSU89977.1"/>
    <property type="molecule type" value="Genomic_DNA"/>
</dbReference>
<dbReference type="Pfam" id="PF00126">
    <property type="entry name" value="HTH_1"/>
    <property type="match status" value="1"/>
</dbReference>
<dbReference type="Gene3D" id="1.10.10.10">
    <property type="entry name" value="Winged helix-like DNA-binding domain superfamily/Winged helix DNA-binding domain"/>
    <property type="match status" value="1"/>
</dbReference>
<keyword evidence="3" id="KW-0238">DNA-binding</keyword>
<evidence type="ECO:0000256" key="1">
    <source>
        <dbReference type="ARBA" id="ARBA00009437"/>
    </source>
</evidence>
<dbReference type="SUPFAM" id="SSF46785">
    <property type="entry name" value="Winged helix' DNA-binding domain"/>
    <property type="match status" value="1"/>
</dbReference>
<feature type="domain" description="HTH lysR-type" evidence="5">
    <location>
        <begin position="22"/>
        <end position="79"/>
    </location>
</feature>
<accession>A0A6L5Z0C1</accession>
<evidence type="ECO:0000313" key="7">
    <source>
        <dbReference type="Proteomes" id="UP000474957"/>
    </source>
</evidence>